<dbReference type="Gene3D" id="3.90.550.10">
    <property type="entry name" value="Spore Coat Polysaccharide Biosynthesis Protein SpsA, Chain A"/>
    <property type="match status" value="1"/>
</dbReference>
<name>A0A9X1SJA8_9BACT</name>
<sequence length="307" mass="35263">MSVPKVSVCIITYNHERYIRQAIESVLRQKTSFPIEIVIGEDCSTDKTRSIVEEAQKQESERIKLLKRDANVGMMRNFLETYHACRGDFIALLEGDDYWTDPGKLQRQVELLESHPNWSLCFHSADYVDGKGRSLGYRHPQSCNETLDVGEIAKRNYVQTCSVMVRRSMLPQLPDYFLDLKLGDWPLCILAAKQGPLGYCDAPMAAYRVHDGGVWTSGANDVKIAAVIDMYLRVLRDNPDLHEEIRDAIASDRQEAIAWLQESLELQTKSWTWRVGSMVTWPARALHKRIALWFALAAIWYRFTSFD</sequence>
<dbReference type="Pfam" id="PF00535">
    <property type="entry name" value="Glycos_transf_2"/>
    <property type="match status" value="1"/>
</dbReference>
<keyword evidence="2" id="KW-0328">Glycosyltransferase</keyword>
<dbReference type="AlphaFoldDB" id="A0A9X1SJA8"/>
<keyword evidence="3" id="KW-1185">Reference proteome</keyword>
<evidence type="ECO:0000259" key="1">
    <source>
        <dbReference type="Pfam" id="PF00535"/>
    </source>
</evidence>
<comment type="caution">
    <text evidence="2">The sequence shown here is derived from an EMBL/GenBank/DDBJ whole genome shotgun (WGS) entry which is preliminary data.</text>
</comment>
<dbReference type="PANTHER" id="PTHR22916:SF3">
    <property type="entry name" value="UDP-GLCNAC:BETAGAL BETA-1,3-N-ACETYLGLUCOSAMINYLTRANSFERASE-LIKE PROTEIN 1"/>
    <property type="match status" value="1"/>
</dbReference>
<gene>
    <name evidence="2" type="ORF">LOC68_10275</name>
</gene>
<protein>
    <submittedName>
        <fullName evidence="2">Glycosyltransferase</fullName>
        <ecNumber evidence="2">2.4.-.-</ecNumber>
    </submittedName>
</protein>
<dbReference type="SUPFAM" id="SSF53448">
    <property type="entry name" value="Nucleotide-diphospho-sugar transferases"/>
    <property type="match status" value="1"/>
</dbReference>
<dbReference type="RefSeq" id="WP_230218257.1">
    <property type="nucleotide sequence ID" value="NZ_JAJKFT010000004.1"/>
</dbReference>
<dbReference type="EC" id="2.4.-.-" evidence="2"/>
<keyword evidence="2" id="KW-0808">Transferase</keyword>
<evidence type="ECO:0000313" key="3">
    <source>
        <dbReference type="Proteomes" id="UP001139103"/>
    </source>
</evidence>
<accession>A0A9X1SJA8</accession>
<dbReference type="GO" id="GO:0016758">
    <property type="term" value="F:hexosyltransferase activity"/>
    <property type="evidence" value="ECO:0007669"/>
    <property type="project" value="UniProtKB-ARBA"/>
</dbReference>
<dbReference type="InterPro" id="IPR001173">
    <property type="entry name" value="Glyco_trans_2-like"/>
</dbReference>
<reference evidence="2" key="1">
    <citation type="submission" date="2021-11" db="EMBL/GenBank/DDBJ databases">
        <title>Genome sequence.</title>
        <authorList>
            <person name="Sun Q."/>
        </authorList>
    </citation>
    <scope>NUCLEOTIDE SEQUENCE</scope>
    <source>
        <strain evidence="2">JC732</strain>
    </source>
</reference>
<dbReference type="EMBL" id="JAJKFT010000004">
    <property type="protein sequence ID" value="MCC9628784.1"/>
    <property type="molecule type" value="Genomic_DNA"/>
</dbReference>
<feature type="domain" description="Glycosyltransferase 2-like" evidence="1">
    <location>
        <begin position="7"/>
        <end position="135"/>
    </location>
</feature>
<dbReference type="Proteomes" id="UP001139103">
    <property type="component" value="Unassembled WGS sequence"/>
</dbReference>
<dbReference type="PANTHER" id="PTHR22916">
    <property type="entry name" value="GLYCOSYLTRANSFERASE"/>
    <property type="match status" value="1"/>
</dbReference>
<organism evidence="2 3">
    <name type="scientific">Blastopirellula sediminis</name>
    <dbReference type="NCBI Taxonomy" id="2894196"/>
    <lineage>
        <taxon>Bacteria</taxon>
        <taxon>Pseudomonadati</taxon>
        <taxon>Planctomycetota</taxon>
        <taxon>Planctomycetia</taxon>
        <taxon>Pirellulales</taxon>
        <taxon>Pirellulaceae</taxon>
        <taxon>Blastopirellula</taxon>
    </lineage>
</organism>
<evidence type="ECO:0000313" key="2">
    <source>
        <dbReference type="EMBL" id="MCC9628784.1"/>
    </source>
</evidence>
<dbReference type="InterPro" id="IPR029044">
    <property type="entry name" value="Nucleotide-diphossugar_trans"/>
</dbReference>
<proteinExistence type="predicted"/>